<name>A0A804K694_MUSAM</name>
<proteinExistence type="predicted"/>
<organism evidence="1 2">
    <name type="scientific">Musa acuminata subsp. malaccensis</name>
    <name type="common">Wild banana</name>
    <name type="synonym">Musa malaccensis</name>
    <dbReference type="NCBI Taxonomy" id="214687"/>
    <lineage>
        <taxon>Eukaryota</taxon>
        <taxon>Viridiplantae</taxon>
        <taxon>Streptophyta</taxon>
        <taxon>Embryophyta</taxon>
        <taxon>Tracheophyta</taxon>
        <taxon>Spermatophyta</taxon>
        <taxon>Magnoliopsida</taxon>
        <taxon>Liliopsida</taxon>
        <taxon>Zingiberales</taxon>
        <taxon>Musaceae</taxon>
        <taxon>Musa</taxon>
    </lineage>
</organism>
<reference evidence="1" key="1">
    <citation type="submission" date="2021-05" db="UniProtKB">
        <authorList>
            <consortium name="EnsemblPlants"/>
        </authorList>
    </citation>
    <scope>IDENTIFICATION</scope>
    <source>
        <strain evidence="1">subsp. malaccensis</strain>
    </source>
</reference>
<sequence>MTSPPGTTRECASSPVSSASLAVLRSSELFRSHLFLQERGICKAVSGSAFLRLRVSSTS</sequence>
<evidence type="ECO:0000313" key="1">
    <source>
        <dbReference type="EnsemblPlants" id="Ma08_p13620.1"/>
    </source>
</evidence>
<dbReference type="EnsemblPlants" id="Ma08_t13620.1">
    <property type="protein sequence ID" value="Ma08_p13620.1"/>
    <property type="gene ID" value="Ma08_g13620"/>
</dbReference>
<dbReference type="Proteomes" id="UP000012960">
    <property type="component" value="Unplaced"/>
</dbReference>
<keyword evidence="2" id="KW-1185">Reference proteome</keyword>
<accession>A0A804K694</accession>
<dbReference type="InParanoid" id="A0A804K694"/>
<protein>
    <submittedName>
        <fullName evidence="1">Uncharacterized protein</fullName>
    </submittedName>
</protein>
<dbReference type="AlphaFoldDB" id="A0A804K694"/>
<dbReference type="Gramene" id="Ma08_t13620.1">
    <property type="protein sequence ID" value="Ma08_p13620.1"/>
    <property type="gene ID" value="Ma08_g13620"/>
</dbReference>
<evidence type="ECO:0000313" key="2">
    <source>
        <dbReference type="Proteomes" id="UP000012960"/>
    </source>
</evidence>